<evidence type="ECO:0000256" key="10">
    <source>
        <dbReference type="ARBA" id="ARBA00022839"/>
    </source>
</evidence>
<dbReference type="GO" id="GO:0000428">
    <property type="term" value="C:DNA-directed RNA polymerase complex"/>
    <property type="evidence" value="ECO:0007669"/>
    <property type="project" value="UniProtKB-KW"/>
</dbReference>
<dbReference type="GO" id="GO:0004535">
    <property type="term" value="F:poly(A)-specific ribonuclease activity"/>
    <property type="evidence" value="ECO:0007669"/>
    <property type="project" value="UniProtKB-EC"/>
</dbReference>
<reference evidence="15 16" key="1">
    <citation type="journal article" date="2001" name="Nature">
        <title>The highly reduced genome of an enslaved algal nucleus.</title>
        <authorList>
            <person name="Douglas S."/>
            <person name="Zauner S."/>
            <person name="Fraunholz M."/>
            <person name="Beaton M."/>
            <person name="Penny S."/>
            <person name="Deng L."/>
            <person name="Wu X."/>
            <person name="Reith M."/>
            <person name="Cavalier-Smith T."/>
            <person name="Maier U."/>
        </authorList>
    </citation>
    <scope>NUCLEOTIDE SEQUENCE [LARGE SCALE GENOMIC DNA]</scope>
</reference>
<dbReference type="Proteomes" id="UP000242167">
    <property type="component" value="Nucleomorph 2"/>
</dbReference>
<evidence type="ECO:0000256" key="6">
    <source>
        <dbReference type="ARBA" id="ARBA00022490"/>
    </source>
</evidence>
<accession>Q9AW62</accession>
<dbReference type="PIR" id="B90107">
    <property type="entry name" value="B90107"/>
</dbReference>
<keyword evidence="12" id="KW-0805">Transcription regulation</keyword>
<comment type="similarity">
    <text evidence="4">Belongs to the CAF1 family.</text>
</comment>
<dbReference type="EMBL" id="AJ010592">
    <property type="protein sequence ID" value="CAC27008.1"/>
    <property type="molecule type" value="Genomic_DNA"/>
</dbReference>
<name>Q9AW62_GUITH</name>
<dbReference type="SUPFAM" id="SSF53098">
    <property type="entry name" value="Ribonuclease H-like"/>
    <property type="match status" value="1"/>
</dbReference>
<dbReference type="PANTHER" id="PTHR10797">
    <property type="entry name" value="CCR4-NOT TRANSCRIPTION COMPLEX SUBUNIT"/>
    <property type="match status" value="1"/>
</dbReference>
<dbReference type="EC" id="3.1.13.4" evidence="5"/>
<comment type="catalytic activity">
    <reaction evidence="1">
        <text>Exonucleolytic cleavage of poly(A) to 5'-AMP.</text>
        <dbReference type="EC" id="3.1.13.4"/>
    </reaction>
</comment>
<keyword evidence="7" id="KW-0540">Nuclease</keyword>
<keyword evidence="6" id="KW-0963">Cytoplasm</keyword>
<evidence type="ECO:0000256" key="1">
    <source>
        <dbReference type="ARBA" id="ARBA00001663"/>
    </source>
</evidence>
<dbReference type="RefSeq" id="XP_001713224.1">
    <property type="nucleotide sequence ID" value="XM_001713172.1"/>
</dbReference>
<keyword evidence="14" id="KW-0539">Nucleus</keyword>
<dbReference type="InterPro" id="IPR039637">
    <property type="entry name" value="CNOT7/CNOT8/Pop2"/>
</dbReference>
<dbReference type="InterPro" id="IPR036397">
    <property type="entry name" value="RNaseH_sf"/>
</dbReference>
<dbReference type="GO" id="GO:0003723">
    <property type="term" value="F:RNA binding"/>
    <property type="evidence" value="ECO:0007669"/>
    <property type="project" value="UniProtKB-KW"/>
</dbReference>
<dbReference type="InterPro" id="IPR012337">
    <property type="entry name" value="RNaseH-like_sf"/>
</dbReference>
<dbReference type="Gene3D" id="3.30.420.10">
    <property type="entry name" value="Ribonuclease H-like superfamily/Ribonuclease H"/>
    <property type="match status" value="1"/>
</dbReference>
<dbReference type="GO" id="GO:0005634">
    <property type="term" value="C:nucleus"/>
    <property type="evidence" value="ECO:0007669"/>
    <property type="project" value="UniProtKB-SubCell"/>
</dbReference>
<evidence type="ECO:0000256" key="7">
    <source>
        <dbReference type="ARBA" id="ARBA00022722"/>
    </source>
</evidence>
<dbReference type="InterPro" id="IPR006941">
    <property type="entry name" value="RNase_CAF1"/>
</dbReference>
<evidence type="ECO:0000256" key="2">
    <source>
        <dbReference type="ARBA" id="ARBA00004123"/>
    </source>
</evidence>
<gene>
    <name evidence="15" type="primary">pop2</name>
</gene>
<evidence type="ECO:0000256" key="13">
    <source>
        <dbReference type="ARBA" id="ARBA00023163"/>
    </source>
</evidence>
<evidence type="ECO:0000256" key="5">
    <source>
        <dbReference type="ARBA" id="ARBA00012161"/>
    </source>
</evidence>
<organism evidence="15 16">
    <name type="scientific">Guillardia theta</name>
    <name type="common">Cryptophyte</name>
    <name type="synonym">Cryptomonas phi</name>
    <dbReference type="NCBI Taxonomy" id="55529"/>
    <lineage>
        <taxon>Eukaryota</taxon>
        <taxon>Cryptophyceae</taxon>
        <taxon>Pyrenomonadales</taxon>
        <taxon>Geminigeraceae</taxon>
        <taxon>Guillardia</taxon>
    </lineage>
</organism>
<evidence type="ECO:0000256" key="8">
    <source>
        <dbReference type="ARBA" id="ARBA00022723"/>
    </source>
</evidence>
<comment type="subcellular location">
    <subcellularLocation>
        <location evidence="3">Cytoplasm</location>
    </subcellularLocation>
    <subcellularLocation>
        <location evidence="2">Nucleus</location>
    </subcellularLocation>
</comment>
<evidence type="ECO:0000256" key="9">
    <source>
        <dbReference type="ARBA" id="ARBA00022801"/>
    </source>
</evidence>
<keyword evidence="9" id="KW-0378">Hydrolase</keyword>
<keyword evidence="8" id="KW-0479">Metal-binding</keyword>
<keyword evidence="11" id="KW-0694">RNA-binding</keyword>
<dbReference type="AlphaFoldDB" id="Q9AW62"/>
<sequence length="261" mass="30726">MNVKYINVWKYNVKDIFKEINNLCKDTCLISLDTEFPGIVLKIKSFKYSSENASYHMLRKNVNILKTIQIGLTFDKNCNFKFSTTFQFNFVYDFENNCFAQDSIDLLSKSKLLFETNNKIGINLDLFKEFLTSSSLLCNKKLKWITFHSGYDFGYLINLITNKELPLSKKDFIEHLNFYFPCFFDLKHLGYFSSNFYGSLDKIAEKFNINRIGKSHQAGSDSLITLNIYKIISNDIKPREYFRKFKCVLYNSPSVVHNYYL</sequence>
<evidence type="ECO:0000256" key="4">
    <source>
        <dbReference type="ARBA" id="ARBA00008372"/>
    </source>
</evidence>
<evidence type="ECO:0000256" key="3">
    <source>
        <dbReference type="ARBA" id="ARBA00004496"/>
    </source>
</evidence>
<dbReference type="GO" id="GO:0005737">
    <property type="term" value="C:cytoplasm"/>
    <property type="evidence" value="ECO:0007669"/>
    <property type="project" value="UniProtKB-SubCell"/>
</dbReference>
<proteinExistence type="inferred from homology"/>
<evidence type="ECO:0000313" key="16">
    <source>
        <dbReference type="Proteomes" id="UP000242167"/>
    </source>
</evidence>
<keyword evidence="10" id="KW-0269">Exonuclease</keyword>
<evidence type="ECO:0000313" key="15">
    <source>
        <dbReference type="EMBL" id="CAC27008.1"/>
    </source>
</evidence>
<evidence type="ECO:0000256" key="14">
    <source>
        <dbReference type="ARBA" id="ARBA00023242"/>
    </source>
</evidence>
<dbReference type="Pfam" id="PF04857">
    <property type="entry name" value="CAF1"/>
    <property type="match status" value="1"/>
</dbReference>
<dbReference type="GeneID" id="857471"/>
<dbReference type="GO" id="GO:0046872">
    <property type="term" value="F:metal ion binding"/>
    <property type="evidence" value="ECO:0007669"/>
    <property type="project" value="UniProtKB-KW"/>
</dbReference>
<evidence type="ECO:0000256" key="12">
    <source>
        <dbReference type="ARBA" id="ARBA00023015"/>
    </source>
</evidence>
<dbReference type="GO" id="GO:0030014">
    <property type="term" value="C:CCR4-NOT complex"/>
    <property type="evidence" value="ECO:0007669"/>
    <property type="project" value="InterPro"/>
</dbReference>
<keyword evidence="13" id="KW-0804">Transcription</keyword>
<protein>
    <recommendedName>
        <fullName evidence="5">poly(A)-specific ribonuclease</fullName>
        <ecNumber evidence="5">3.1.13.4</ecNumber>
    </recommendedName>
</protein>
<evidence type="ECO:0000256" key="11">
    <source>
        <dbReference type="ARBA" id="ARBA00022884"/>
    </source>
</evidence>